<comment type="caution">
    <text evidence="1">The sequence shown here is derived from an EMBL/GenBank/DDBJ whole genome shotgun (WGS) entry which is preliminary data.</text>
</comment>
<keyword evidence="2" id="KW-1185">Reference proteome</keyword>
<proteinExistence type="predicted"/>
<evidence type="ECO:0000313" key="1">
    <source>
        <dbReference type="EMBL" id="PDX61143.1"/>
    </source>
</evidence>
<evidence type="ECO:0000313" key="2">
    <source>
        <dbReference type="Proteomes" id="UP000220959"/>
    </source>
</evidence>
<sequence>MQTSSQNKMAVQPIAPLMFRIGLPIVLSMILQAAYNVVDSAYLARMTTGGEDALTALSLAFPVQLFMVAVSIGTGVGTNALLAKLLGLGDRESANRTVGNAQMLAIILSAVFMLFSLLGVRPYVYSQSAGGSISPEVLDMAIDYLHICCGIPFGIVLFSVYEKVLQATGRSLYSTIAQIAGAVVNIILDPFLIYGWCGLPELGVRGAAWATVVGQLVSMGLGLAFHLHLNVEIKNNFCYFKPDRRTILGIYAIGLPAIISQALLTVMTYSLNLILGGIPQVGQNAVTVYGLYYKIQQLIIFAAFGVRDAITPIVSFNYGAQNRQRVKDGIRWGLIYTSILMLAGCLSVELFAAPLAGLFSLSETTLPMCIDCMRIVSLGFVFAGLCIAFQGVFQALECGIESLVISLCRQVLFVLPPVWLLSRMVTGAGNVRIVWVPLAVGEMVTLCIALVMFRRVKKSRVDSIPE</sequence>
<name>A0ACC9CYZ3_9FIRM</name>
<reference evidence="1 2" key="1">
    <citation type="journal article" date="2017" name="Front. Microbiol.">
        <title>New Insights into the Diversity of the Genus Faecalibacterium.</title>
        <authorList>
            <person name="Benevides L."/>
            <person name="Burman S."/>
            <person name="Martin R."/>
            <person name="Robert V."/>
            <person name="Thomas M."/>
            <person name="Miquel S."/>
            <person name="Chain F."/>
            <person name="Sokol H."/>
            <person name="Bermudez-Humaran L.G."/>
            <person name="Morrison M."/>
            <person name="Langella P."/>
            <person name="Azevedo V.A."/>
            <person name="Chatel J.M."/>
            <person name="Soares S."/>
        </authorList>
    </citation>
    <scope>NUCLEOTIDE SEQUENCE [LARGE SCALE GENOMIC DNA]</scope>
    <source>
        <strain evidence="2">CNCM I-4541</strain>
    </source>
</reference>
<accession>A0ACC9CYZ3</accession>
<organism evidence="1 2">
    <name type="scientific">Faecalibacterium langellae</name>
    <dbReference type="NCBI Taxonomy" id="3435293"/>
    <lineage>
        <taxon>Bacteria</taxon>
        <taxon>Bacillati</taxon>
        <taxon>Bacillota</taxon>
        <taxon>Clostridia</taxon>
        <taxon>Eubacteriales</taxon>
        <taxon>Oscillospiraceae</taxon>
        <taxon>Faecalibacterium</taxon>
    </lineage>
</organism>
<dbReference type="Proteomes" id="UP000220959">
    <property type="component" value="Unassembled WGS sequence"/>
</dbReference>
<gene>
    <name evidence="1" type="ORF">CGS49_08220</name>
</gene>
<dbReference type="EMBL" id="NMTR01000019">
    <property type="protein sequence ID" value="PDX61143.1"/>
    <property type="molecule type" value="Genomic_DNA"/>
</dbReference>
<protein>
    <submittedName>
        <fullName evidence="1">MATE family efflux transporter</fullName>
    </submittedName>
</protein>